<sequence length="227" mass="25857">MTEMMVCRWWDWRRRGCDGDGALPLPVVYTVAKIAHQPSVHVLDTPAGVLVPTSKYPRYRDGLLLSMFTFSAGSVKDSVVGDENIAQYLHEFLNSRGTPLHWRHWNNRRAEGIRYDAVEKVEHSLKDLRPKRRKPPNTSSVAYIEDLVAEVQHALYLTLSNFDGNVEEESNLEGLIEQQFEALQKALKIPYKASEARLMVSKKFLTLFRTGKLSPFILDDVPDTPSS</sequence>
<keyword evidence="2" id="KW-0342">GTP-binding</keyword>
<accession>A0AA87ZCK4</accession>
<organism evidence="3 4">
    <name type="scientific">Ficus carica</name>
    <name type="common">Common fig</name>
    <dbReference type="NCBI Taxonomy" id="3494"/>
    <lineage>
        <taxon>Eukaryota</taxon>
        <taxon>Viridiplantae</taxon>
        <taxon>Streptophyta</taxon>
        <taxon>Embryophyta</taxon>
        <taxon>Tracheophyta</taxon>
        <taxon>Spermatophyta</taxon>
        <taxon>Magnoliopsida</taxon>
        <taxon>eudicotyledons</taxon>
        <taxon>Gunneridae</taxon>
        <taxon>Pentapetalae</taxon>
        <taxon>rosids</taxon>
        <taxon>fabids</taxon>
        <taxon>Rosales</taxon>
        <taxon>Moraceae</taxon>
        <taxon>Ficeae</taxon>
        <taxon>Ficus</taxon>
    </lineage>
</organism>
<evidence type="ECO:0000313" key="3">
    <source>
        <dbReference type="EMBL" id="GMN30439.1"/>
    </source>
</evidence>
<dbReference type="GO" id="GO:0032543">
    <property type="term" value="P:mitochondrial translation"/>
    <property type="evidence" value="ECO:0007669"/>
    <property type="project" value="TreeGrafter"/>
</dbReference>
<dbReference type="GO" id="GO:0005739">
    <property type="term" value="C:mitochondrion"/>
    <property type="evidence" value="ECO:0007669"/>
    <property type="project" value="TreeGrafter"/>
</dbReference>
<dbReference type="GO" id="GO:0005525">
    <property type="term" value="F:GTP binding"/>
    <property type="evidence" value="ECO:0007669"/>
    <property type="project" value="UniProtKB-KW"/>
</dbReference>
<evidence type="ECO:0000313" key="4">
    <source>
        <dbReference type="Proteomes" id="UP001187192"/>
    </source>
</evidence>
<name>A0AA87ZCK4_FICCA</name>
<keyword evidence="1" id="KW-0547">Nucleotide-binding</keyword>
<evidence type="ECO:0000256" key="2">
    <source>
        <dbReference type="ARBA" id="ARBA00023134"/>
    </source>
</evidence>
<dbReference type="Proteomes" id="UP001187192">
    <property type="component" value="Unassembled WGS sequence"/>
</dbReference>
<proteinExistence type="predicted"/>
<dbReference type="AlphaFoldDB" id="A0AA87ZCK4"/>
<reference evidence="3" key="1">
    <citation type="submission" date="2023-07" db="EMBL/GenBank/DDBJ databases">
        <title>draft genome sequence of fig (Ficus carica).</title>
        <authorList>
            <person name="Takahashi T."/>
            <person name="Nishimura K."/>
        </authorList>
    </citation>
    <scope>NUCLEOTIDE SEQUENCE</scope>
</reference>
<protein>
    <submittedName>
        <fullName evidence="3">Uncharacterized protein</fullName>
    </submittedName>
</protein>
<dbReference type="EMBL" id="BTGU01001859">
    <property type="protein sequence ID" value="GMN30439.1"/>
    <property type="molecule type" value="Genomic_DNA"/>
</dbReference>
<comment type="caution">
    <text evidence="3">The sequence shown here is derived from an EMBL/GenBank/DDBJ whole genome shotgun (WGS) entry which is preliminary data.</text>
</comment>
<evidence type="ECO:0000256" key="1">
    <source>
        <dbReference type="ARBA" id="ARBA00022741"/>
    </source>
</evidence>
<gene>
    <name evidence="3" type="ORF">TIFTF001_041461</name>
</gene>
<dbReference type="GO" id="GO:0003924">
    <property type="term" value="F:GTPase activity"/>
    <property type="evidence" value="ECO:0007669"/>
    <property type="project" value="TreeGrafter"/>
</dbReference>
<keyword evidence="4" id="KW-1185">Reference proteome</keyword>
<dbReference type="PANTHER" id="PTHR45782">
    <property type="entry name" value="MITOCHONDRIAL RIBOSOME-ASSOCIATED GTPASE 1"/>
    <property type="match status" value="1"/>
</dbReference>
<dbReference type="PANTHER" id="PTHR45782:SF4">
    <property type="entry name" value="MITOCHONDRIAL RIBOSOME-ASSOCIATED GTPASE 1"/>
    <property type="match status" value="1"/>
</dbReference>